<dbReference type="InterPro" id="IPR046848">
    <property type="entry name" value="E_motif"/>
</dbReference>
<dbReference type="Gene3D" id="1.25.40.10">
    <property type="entry name" value="Tetratricopeptide repeat domain"/>
    <property type="match status" value="1"/>
</dbReference>
<proteinExistence type="predicted"/>
<dbReference type="Pfam" id="PF20431">
    <property type="entry name" value="E_motif"/>
    <property type="match status" value="1"/>
</dbReference>
<protein>
    <submittedName>
        <fullName evidence="1">Uncharacterized protein</fullName>
    </submittedName>
</protein>
<name>A0A2P2IL98_RHIMU</name>
<sequence>MVSLISRAGLLDEAEQLIMESTYLGEHLELWRILLSSCVDKRNLRIGVRAAEQVLRLDPEDGPTYVLLSNLYAAARRWDCVAEMRRKIRELRLEKDPGISWIDARNGIHVFSSGEQSNLIVDEAQTEVLWLRGNMTKSVAEDFDARIYTTQDV</sequence>
<dbReference type="AlphaFoldDB" id="A0A2P2IL98"/>
<dbReference type="EMBL" id="GGEC01001488">
    <property type="protein sequence ID" value="MBW81971.1"/>
    <property type="molecule type" value="Transcribed_RNA"/>
</dbReference>
<dbReference type="SUPFAM" id="SSF48452">
    <property type="entry name" value="TPR-like"/>
    <property type="match status" value="1"/>
</dbReference>
<accession>A0A2P2IL98</accession>
<dbReference type="GO" id="GO:0003723">
    <property type="term" value="F:RNA binding"/>
    <property type="evidence" value="ECO:0007669"/>
    <property type="project" value="InterPro"/>
</dbReference>
<dbReference type="GO" id="GO:0009451">
    <property type="term" value="P:RNA modification"/>
    <property type="evidence" value="ECO:0007669"/>
    <property type="project" value="InterPro"/>
</dbReference>
<dbReference type="PANTHER" id="PTHR47926">
    <property type="entry name" value="PENTATRICOPEPTIDE REPEAT-CONTAINING PROTEIN"/>
    <property type="match status" value="1"/>
</dbReference>
<evidence type="ECO:0000313" key="1">
    <source>
        <dbReference type="EMBL" id="MBW81971.1"/>
    </source>
</evidence>
<dbReference type="InterPro" id="IPR011990">
    <property type="entry name" value="TPR-like_helical_dom_sf"/>
</dbReference>
<reference evidence="1" key="1">
    <citation type="submission" date="2018-02" db="EMBL/GenBank/DDBJ databases">
        <title>Rhizophora mucronata_Transcriptome.</title>
        <authorList>
            <person name="Meera S.P."/>
            <person name="Sreeshan A."/>
            <person name="Augustine A."/>
        </authorList>
    </citation>
    <scope>NUCLEOTIDE SEQUENCE</scope>
    <source>
        <tissue evidence="1">Leaf</tissue>
    </source>
</reference>
<organism evidence="1">
    <name type="scientific">Rhizophora mucronata</name>
    <name type="common">Asiatic mangrove</name>
    <dbReference type="NCBI Taxonomy" id="61149"/>
    <lineage>
        <taxon>Eukaryota</taxon>
        <taxon>Viridiplantae</taxon>
        <taxon>Streptophyta</taxon>
        <taxon>Embryophyta</taxon>
        <taxon>Tracheophyta</taxon>
        <taxon>Spermatophyta</taxon>
        <taxon>Magnoliopsida</taxon>
        <taxon>eudicotyledons</taxon>
        <taxon>Gunneridae</taxon>
        <taxon>Pentapetalae</taxon>
        <taxon>rosids</taxon>
        <taxon>fabids</taxon>
        <taxon>Malpighiales</taxon>
        <taxon>Rhizophoraceae</taxon>
        <taxon>Rhizophora</taxon>
    </lineage>
</organism>
<dbReference type="PANTHER" id="PTHR47926:SF356">
    <property type="entry name" value="(WILD MALAYSIAN BANANA) HYPOTHETICAL PROTEIN"/>
    <property type="match status" value="1"/>
</dbReference>
<dbReference type="InterPro" id="IPR046960">
    <property type="entry name" value="PPR_At4g14850-like_plant"/>
</dbReference>